<keyword evidence="2" id="KW-1185">Reference proteome</keyword>
<dbReference type="AlphaFoldDB" id="A0A834SX71"/>
<dbReference type="Proteomes" id="UP000634136">
    <property type="component" value="Unassembled WGS sequence"/>
</dbReference>
<accession>A0A834SX71</accession>
<name>A0A834SX71_9FABA</name>
<reference evidence="1" key="1">
    <citation type="submission" date="2020-09" db="EMBL/GenBank/DDBJ databases">
        <title>Genome-Enabled Discovery of Anthraquinone Biosynthesis in Senna tora.</title>
        <authorList>
            <person name="Kang S.-H."/>
            <person name="Pandey R.P."/>
            <person name="Lee C.-M."/>
            <person name="Sim J.-S."/>
            <person name="Jeong J.-T."/>
            <person name="Choi B.-S."/>
            <person name="Jung M."/>
            <person name="Ginzburg D."/>
            <person name="Zhao K."/>
            <person name="Won S.Y."/>
            <person name="Oh T.-J."/>
            <person name="Yu Y."/>
            <person name="Kim N.-H."/>
            <person name="Lee O.R."/>
            <person name="Lee T.-H."/>
            <person name="Bashyal P."/>
            <person name="Kim T.-S."/>
            <person name="Lee W.-H."/>
            <person name="Kawkins C."/>
            <person name="Kim C.-K."/>
            <person name="Kim J.S."/>
            <person name="Ahn B.O."/>
            <person name="Rhee S.Y."/>
            <person name="Sohng J.K."/>
        </authorList>
    </citation>
    <scope>NUCLEOTIDE SEQUENCE</scope>
    <source>
        <tissue evidence="1">Leaf</tissue>
    </source>
</reference>
<evidence type="ECO:0000313" key="2">
    <source>
        <dbReference type="Proteomes" id="UP000634136"/>
    </source>
</evidence>
<dbReference type="EMBL" id="JAAIUW010000011">
    <property type="protein sequence ID" value="KAF7810525.1"/>
    <property type="molecule type" value="Genomic_DNA"/>
</dbReference>
<protein>
    <submittedName>
        <fullName evidence="1">Uncharacterized protein</fullName>
    </submittedName>
</protein>
<sequence>MNEQRDIVLRLLGYYLRTSRVDDVAIPQEELLGIFKSVKTLGIDLHAAMFLYLGKILDIR</sequence>
<proteinExistence type="predicted"/>
<gene>
    <name evidence="1" type="ORF">G2W53_037268</name>
</gene>
<comment type="caution">
    <text evidence="1">The sequence shown here is derived from an EMBL/GenBank/DDBJ whole genome shotgun (WGS) entry which is preliminary data.</text>
</comment>
<organism evidence="1 2">
    <name type="scientific">Senna tora</name>
    <dbReference type="NCBI Taxonomy" id="362788"/>
    <lineage>
        <taxon>Eukaryota</taxon>
        <taxon>Viridiplantae</taxon>
        <taxon>Streptophyta</taxon>
        <taxon>Embryophyta</taxon>
        <taxon>Tracheophyta</taxon>
        <taxon>Spermatophyta</taxon>
        <taxon>Magnoliopsida</taxon>
        <taxon>eudicotyledons</taxon>
        <taxon>Gunneridae</taxon>
        <taxon>Pentapetalae</taxon>
        <taxon>rosids</taxon>
        <taxon>fabids</taxon>
        <taxon>Fabales</taxon>
        <taxon>Fabaceae</taxon>
        <taxon>Caesalpinioideae</taxon>
        <taxon>Cassia clade</taxon>
        <taxon>Senna</taxon>
    </lineage>
</organism>
<evidence type="ECO:0000313" key="1">
    <source>
        <dbReference type="EMBL" id="KAF7810525.1"/>
    </source>
</evidence>